<evidence type="ECO:0000256" key="5">
    <source>
        <dbReference type="ARBA" id="ARBA00022527"/>
    </source>
</evidence>
<dbReference type="PROSITE" id="PS51860">
    <property type="entry name" value="REM_1"/>
    <property type="match status" value="3"/>
</dbReference>
<proteinExistence type="predicted"/>
<feature type="compositionally biased region" description="Low complexity" evidence="17">
    <location>
        <begin position="1112"/>
        <end position="1123"/>
    </location>
</feature>
<evidence type="ECO:0000313" key="21">
    <source>
        <dbReference type="EMBL" id="CAH3160356.1"/>
    </source>
</evidence>
<feature type="compositionally biased region" description="Low complexity" evidence="17">
    <location>
        <begin position="1065"/>
        <end position="1091"/>
    </location>
</feature>
<feature type="domain" description="REM-1" evidence="20">
    <location>
        <begin position="215"/>
        <end position="293"/>
    </location>
</feature>
<evidence type="ECO:0000256" key="10">
    <source>
        <dbReference type="ARBA" id="ARBA00022777"/>
    </source>
</evidence>
<feature type="domain" description="AGC-kinase C-terminal" evidence="19">
    <location>
        <begin position="1450"/>
        <end position="1517"/>
    </location>
</feature>
<feature type="compositionally biased region" description="Basic residues" evidence="17">
    <location>
        <begin position="900"/>
        <end position="909"/>
    </location>
</feature>
<feature type="compositionally biased region" description="Low complexity" evidence="17">
    <location>
        <begin position="882"/>
        <end position="895"/>
    </location>
</feature>
<feature type="domain" description="REM-1" evidence="20">
    <location>
        <begin position="115"/>
        <end position="199"/>
    </location>
</feature>
<evidence type="ECO:0000256" key="2">
    <source>
        <dbReference type="ARBA" id="ARBA00004496"/>
    </source>
</evidence>
<dbReference type="SUPFAM" id="SSF49562">
    <property type="entry name" value="C2 domain (Calcium/lipid-binding domain, CaLB)"/>
    <property type="match status" value="1"/>
</dbReference>
<dbReference type="SUPFAM" id="SSF56112">
    <property type="entry name" value="Protein kinase-like (PK-like)"/>
    <property type="match status" value="1"/>
</dbReference>
<dbReference type="PROSITE" id="PS51285">
    <property type="entry name" value="AGC_KINASE_CTER"/>
    <property type="match status" value="1"/>
</dbReference>
<feature type="region of interest" description="Disordered" evidence="17">
    <location>
        <begin position="108"/>
        <end position="128"/>
    </location>
</feature>
<dbReference type="FunFam" id="1.10.510.10:FF:000038">
    <property type="entry name" value="serine/threonine-protein kinase N2 isoform X1"/>
    <property type="match status" value="1"/>
</dbReference>
<dbReference type="GO" id="GO:0031267">
    <property type="term" value="F:small GTPase binding"/>
    <property type="evidence" value="ECO:0007669"/>
    <property type="project" value="InterPro"/>
</dbReference>
<feature type="region of interest" description="Disordered" evidence="17">
    <location>
        <begin position="748"/>
        <end position="792"/>
    </location>
</feature>
<evidence type="ECO:0000259" key="20">
    <source>
        <dbReference type="PROSITE" id="PS51860"/>
    </source>
</evidence>
<dbReference type="SMART" id="SM00742">
    <property type="entry name" value="Hr1"/>
    <property type="match status" value="3"/>
</dbReference>
<dbReference type="InterPro" id="IPR017892">
    <property type="entry name" value="Pkinase_C"/>
</dbReference>
<comment type="caution">
    <text evidence="21">The sequence shown here is derived from an EMBL/GenBank/DDBJ whole genome shotgun (WGS) entry which is preliminary data.</text>
</comment>
<evidence type="ECO:0000313" key="22">
    <source>
        <dbReference type="Proteomes" id="UP001159428"/>
    </source>
</evidence>
<keyword evidence="8" id="KW-0677">Repeat</keyword>
<evidence type="ECO:0000256" key="3">
    <source>
        <dbReference type="ARBA" id="ARBA00012429"/>
    </source>
</evidence>
<keyword evidence="10" id="KW-0418">Kinase</keyword>
<dbReference type="EMBL" id="CALNXJ010000075">
    <property type="protein sequence ID" value="CAH3160356.1"/>
    <property type="molecule type" value="Genomic_DNA"/>
</dbReference>
<sequence>MSQGGVIMYDGGRGRRISKAEDYNASMKRSGSETLLKTDLEQSKEAIKAEIRKQLKLKEGAENLKKVATDRKTIAQCNTILKDTTAKLQDLHDDLQDLNARVSEDMPVDNEDVLSPDKTDGVSNEPAINGKIDSLKKQIAVEMKVKQGAENMLAMYNASGSKKKDTKLIAEAQQMLEDSRRKIEIIRMALLREQQQGLIGKEDGVVSGGAGGKENSAPGLGLSPLELRIEDVRHHIEIESRVIHGAKNMIKFLQKSGRDRKGLEEVERRFHESSQKLDLLQCSLARLMGELSPEQAAVGIYIDKDYVTTPPSYADRKAVGLGKQQYTAITKPAALTGELYVHIVGADRLLAVVPNRDPRKTISLAMVSPDGKLGDRSGSSKRKSGYNKWNAEESLSVEVCAVLKLDNCYVGQTSWKTLGKDCWSQQFHIELDKSREIEVGVYWRDHRSLCGVAFLRLEEFLDNQRHQIQVPLEPQGCLFAEISLTMNYSEDRSDIVGREQNGFLYQGRLNITSRKIEKIYKQWTKELEKHDFEGVKSRKVEKLPVNSEWKSSRKENICVNSNEHNIMSKKSFGPGGFSVKYSVDDKKLPPFRTGKYIPKDDVYSCGNCVPNEKSLALSGKSKESSTEKIVSGLSSPPPFRTGKYTPNDNSIYVKSPEKLETPSSSPSHGSPTHRARRPSSEKIVGKQNGYFASGRKSPGSPRNRTLTKFPATEGKKTSSLEQISPTTSSTGSAKLRLKISISQSAEIVGRNASSRPKSSAMENYVNSRTRTRSENMLSIKSSQRPKSSVLENSTHRFKSIVRDIDIGATEKCKATVKTQSRPRSAVLENSLSSRLPMKIVTSTKGQASLGRNLVLDRSPSGESKRYLRKGSDSSERGHQRSKTTTSISSSCSERSYNAVRLRKPRRMLHRNAAYVKPRKNKNYKPVERKQGSLQKKPPRSPRKGKLESDRVDGCIAEKPSASQQSFVFSLFMDKFCIRTRKLRDGGLKIPTIKRYRVMVWKIKRISYLLYEKVTFLNPMVTKKPRLQRQKKLFHIQKGKNFLRAGQMNTNVATWARLLKRAAPPNCSTNNSTLSPNSTSSSSAQQGSQMQTPPRQPDFDSTTPAKGQKSANSGEKQSSSSTKSAVNENEVQDALSAFGFLDSPQSPPRPNIQTSPPKPSPPVRRKPPSPPTSSTSHMNIDSFRCISVLGRGHFGKVILAEYRNTNELFAIKALKKGDIIAREEVESLLSEKRIFLTANKMRHPFLVNLFACFQTHEHVCFVMEYAPGGDLMMHIHADVFSEPRTVFYTSCVVLGLQYLHEHEIVYRQVNSPNILDLKLDNLLLDSEGYVKIADFGLCKEGMGFGARTGTFCGTPEFLAPEVLTETSYTRAVDWWGLGVLIFEMLVGESPFPGDDEEEVFDSIVNDEVRYPRFLSTEAIAIMRRLLRRNPERRLGASEKDAEDVRKQPFFRDMNWDDLLARKVRPPFVPSVRHAEDVSNFDEEFTSEEPVLTPPKEARPLSSEEQVLFADFNYTADWC</sequence>
<dbReference type="InterPro" id="IPR036274">
    <property type="entry name" value="HR1_rpt_sf"/>
</dbReference>
<dbReference type="Gene3D" id="1.10.287.160">
    <property type="entry name" value="HR1 repeat"/>
    <property type="match status" value="3"/>
</dbReference>
<dbReference type="Pfam" id="PF02185">
    <property type="entry name" value="HR1"/>
    <property type="match status" value="3"/>
</dbReference>
<keyword evidence="6" id="KW-0597">Phosphoprotein</keyword>
<feature type="domain" description="Protein kinase" evidence="18">
    <location>
        <begin position="1182"/>
        <end position="1449"/>
    </location>
</feature>
<feature type="compositionally biased region" description="Low complexity" evidence="17">
    <location>
        <begin position="661"/>
        <end position="670"/>
    </location>
</feature>
<dbReference type="GO" id="GO:0005524">
    <property type="term" value="F:ATP binding"/>
    <property type="evidence" value="ECO:0007669"/>
    <property type="project" value="UniProtKB-UniRule"/>
</dbReference>
<comment type="subcellular location">
    <subcellularLocation>
        <location evidence="2">Cytoplasm</location>
    </subcellularLocation>
    <subcellularLocation>
        <location evidence="1">Nucleus</location>
    </subcellularLocation>
</comment>
<dbReference type="SMART" id="SM00133">
    <property type="entry name" value="S_TK_X"/>
    <property type="match status" value="1"/>
</dbReference>
<evidence type="ECO:0000256" key="4">
    <source>
        <dbReference type="ARBA" id="ARBA00022490"/>
    </source>
</evidence>
<dbReference type="GO" id="GO:0007165">
    <property type="term" value="P:signal transduction"/>
    <property type="evidence" value="ECO:0007669"/>
    <property type="project" value="InterPro"/>
</dbReference>
<dbReference type="Proteomes" id="UP001159428">
    <property type="component" value="Unassembled WGS sequence"/>
</dbReference>
<name>A0AAU9XZ79_9CNID</name>
<dbReference type="SUPFAM" id="SSF46585">
    <property type="entry name" value="HR1 repeat"/>
    <property type="match status" value="3"/>
</dbReference>
<accession>A0AAU9XZ79</accession>
<keyword evidence="12 14" id="KW-0175">Coiled coil</keyword>
<evidence type="ECO:0000259" key="18">
    <source>
        <dbReference type="PROSITE" id="PS50011"/>
    </source>
</evidence>
<keyword evidence="11 15" id="KW-0067">ATP-binding</keyword>
<dbReference type="Pfam" id="PF00433">
    <property type="entry name" value="Pkinase_C"/>
    <property type="match status" value="1"/>
</dbReference>
<evidence type="ECO:0000256" key="1">
    <source>
        <dbReference type="ARBA" id="ARBA00004123"/>
    </source>
</evidence>
<feature type="compositionally biased region" description="Polar residues" evidence="17">
    <location>
        <begin position="1098"/>
        <end position="1111"/>
    </location>
</feature>
<feature type="compositionally biased region" description="Polar residues" evidence="17">
    <location>
        <begin position="719"/>
        <end position="732"/>
    </location>
</feature>
<keyword evidence="4" id="KW-0963">Cytoplasm</keyword>
<feature type="compositionally biased region" description="Basic and acidic residues" evidence="17">
    <location>
        <begin position="862"/>
        <end position="878"/>
    </location>
</feature>
<feature type="region of interest" description="Disordered" evidence="17">
    <location>
        <begin position="1063"/>
        <end position="1177"/>
    </location>
</feature>
<dbReference type="Pfam" id="PF00069">
    <property type="entry name" value="Pkinase"/>
    <property type="match status" value="1"/>
</dbReference>
<dbReference type="CDD" id="cd11623">
    <property type="entry name" value="HR1_PKN_2"/>
    <property type="match status" value="1"/>
</dbReference>
<evidence type="ECO:0000256" key="17">
    <source>
        <dbReference type="SAM" id="MobiDB-lite"/>
    </source>
</evidence>
<evidence type="ECO:0000256" key="8">
    <source>
        <dbReference type="ARBA" id="ARBA00022737"/>
    </source>
</evidence>
<evidence type="ECO:0000256" key="14">
    <source>
        <dbReference type="PROSITE-ProRule" id="PRU01207"/>
    </source>
</evidence>
<evidence type="ECO:0000259" key="19">
    <source>
        <dbReference type="PROSITE" id="PS51285"/>
    </source>
</evidence>
<dbReference type="InterPro" id="IPR037313">
    <property type="entry name" value="PKN_HR1_1"/>
</dbReference>
<dbReference type="InterPro" id="IPR011072">
    <property type="entry name" value="HR1_rho-bd"/>
</dbReference>
<evidence type="ECO:0000256" key="15">
    <source>
        <dbReference type="PROSITE-ProRule" id="PRU10141"/>
    </source>
</evidence>
<dbReference type="Gene3D" id="1.10.510.10">
    <property type="entry name" value="Transferase(Phosphotransferase) domain 1"/>
    <property type="match status" value="1"/>
</dbReference>
<dbReference type="EC" id="2.7.11.13" evidence="3"/>
<evidence type="ECO:0000256" key="9">
    <source>
        <dbReference type="ARBA" id="ARBA00022741"/>
    </source>
</evidence>
<feature type="domain" description="REM-1" evidence="20">
    <location>
        <begin position="29"/>
        <end position="104"/>
    </location>
</feature>
<evidence type="ECO:0000256" key="16">
    <source>
        <dbReference type="SAM" id="Coils"/>
    </source>
</evidence>
<dbReference type="InterPro" id="IPR017441">
    <property type="entry name" value="Protein_kinase_ATP_BS"/>
</dbReference>
<dbReference type="CDD" id="cd11625">
    <property type="entry name" value="HR1_PKN_3"/>
    <property type="match status" value="1"/>
</dbReference>
<keyword evidence="13" id="KW-0539">Nucleus</keyword>
<dbReference type="CDD" id="cd05589">
    <property type="entry name" value="STKc_PKN"/>
    <property type="match status" value="1"/>
</dbReference>
<keyword evidence="7" id="KW-0808">Transferase</keyword>
<feature type="compositionally biased region" description="Pro residues" evidence="17">
    <location>
        <begin position="1144"/>
        <end position="1161"/>
    </location>
</feature>
<dbReference type="InterPro" id="IPR000961">
    <property type="entry name" value="AGC-kinase_C"/>
</dbReference>
<dbReference type="CDD" id="cd11622">
    <property type="entry name" value="HR1_PKN_1"/>
    <property type="match status" value="1"/>
</dbReference>
<gene>
    <name evidence="21" type="ORF">PMEA_00032453</name>
</gene>
<feature type="region of interest" description="Disordered" evidence="17">
    <location>
        <begin position="842"/>
        <end position="950"/>
    </location>
</feature>
<evidence type="ECO:0000256" key="12">
    <source>
        <dbReference type="ARBA" id="ARBA00023054"/>
    </source>
</evidence>
<dbReference type="GO" id="GO:0004697">
    <property type="term" value="F:diacylglycerol-dependent serine/threonine kinase activity"/>
    <property type="evidence" value="ECO:0007669"/>
    <property type="project" value="UniProtKB-EC"/>
</dbReference>
<dbReference type="Gene3D" id="3.30.200.20">
    <property type="entry name" value="Phosphorylase Kinase, domain 1"/>
    <property type="match status" value="1"/>
</dbReference>
<evidence type="ECO:0000256" key="11">
    <source>
        <dbReference type="ARBA" id="ARBA00022840"/>
    </source>
</evidence>
<evidence type="ECO:0000256" key="13">
    <source>
        <dbReference type="ARBA" id="ARBA00023242"/>
    </source>
</evidence>
<feature type="region of interest" description="Disordered" evidence="17">
    <location>
        <begin position="616"/>
        <end position="732"/>
    </location>
</feature>
<dbReference type="FunFam" id="3.30.200.20:FF:000058">
    <property type="entry name" value="Putative serine/threonine-protein kinase N2"/>
    <property type="match status" value="1"/>
</dbReference>
<protein>
    <recommendedName>
        <fullName evidence="3">protein kinase C</fullName>
        <ecNumber evidence="3">2.7.11.13</ecNumber>
    </recommendedName>
</protein>
<dbReference type="InterPro" id="IPR011009">
    <property type="entry name" value="Kinase-like_dom_sf"/>
</dbReference>
<dbReference type="PROSITE" id="PS00107">
    <property type="entry name" value="PROTEIN_KINASE_ATP"/>
    <property type="match status" value="1"/>
</dbReference>
<keyword evidence="9 15" id="KW-0547">Nucleotide-binding</keyword>
<evidence type="ECO:0000256" key="7">
    <source>
        <dbReference type="ARBA" id="ARBA00022679"/>
    </source>
</evidence>
<evidence type="ECO:0000256" key="6">
    <source>
        <dbReference type="ARBA" id="ARBA00022553"/>
    </source>
</evidence>
<organism evidence="21 22">
    <name type="scientific">Pocillopora meandrina</name>
    <dbReference type="NCBI Taxonomy" id="46732"/>
    <lineage>
        <taxon>Eukaryota</taxon>
        <taxon>Metazoa</taxon>
        <taxon>Cnidaria</taxon>
        <taxon>Anthozoa</taxon>
        <taxon>Hexacorallia</taxon>
        <taxon>Scleractinia</taxon>
        <taxon>Astrocoeniina</taxon>
        <taxon>Pocilloporidae</taxon>
        <taxon>Pocillopora</taxon>
    </lineage>
</organism>
<dbReference type="GO" id="GO:0005634">
    <property type="term" value="C:nucleus"/>
    <property type="evidence" value="ECO:0007669"/>
    <property type="project" value="UniProtKB-SubCell"/>
</dbReference>
<dbReference type="GO" id="GO:0005737">
    <property type="term" value="C:cytoplasm"/>
    <property type="evidence" value="ECO:0007669"/>
    <property type="project" value="UniProtKB-SubCell"/>
</dbReference>
<dbReference type="InterPro" id="IPR035892">
    <property type="entry name" value="C2_domain_sf"/>
</dbReference>
<dbReference type="SMART" id="SM00220">
    <property type="entry name" value="S_TKc"/>
    <property type="match status" value="1"/>
</dbReference>
<keyword evidence="22" id="KW-1185">Reference proteome</keyword>
<reference evidence="21 22" key="1">
    <citation type="submission" date="2022-05" db="EMBL/GenBank/DDBJ databases">
        <authorList>
            <consortium name="Genoscope - CEA"/>
            <person name="William W."/>
        </authorList>
    </citation>
    <scope>NUCLEOTIDE SEQUENCE [LARGE SCALE GENOMIC DNA]</scope>
</reference>
<dbReference type="PANTHER" id="PTHR24351">
    <property type="entry name" value="RIBOSOMAL PROTEIN S6 KINASE"/>
    <property type="match status" value="1"/>
</dbReference>
<dbReference type="InterPro" id="IPR000719">
    <property type="entry name" value="Prot_kinase_dom"/>
</dbReference>
<keyword evidence="5" id="KW-0723">Serine/threonine-protein kinase</keyword>
<dbReference type="PROSITE" id="PS50011">
    <property type="entry name" value="PROTEIN_KINASE_DOM"/>
    <property type="match status" value="1"/>
</dbReference>
<feature type="binding site" evidence="15">
    <location>
        <position position="1211"/>
    </location>
    <ligand>
        <name>ATP</name>
        <dbReference type="ChEBI" id="CHEBI:30616"/>
    </ligand>
</feature>
<feature type="coiled-coil region" evidence="16">
    <location>
        <begin position="44"/>
        <end position="101"/>
    </location>
</feature>